<protein>
    <submittedName>
        <fullName evidence="2">NifU family transporter iron binding protein</fullName>
    </submittedName>
</protein>
<dbReference type="Proteomes" id="UP000054600">
    <property type="component" value="Unassembled WGS sequence"/>
</dbReference>
<dbReference type="eggNOG" id="COG0822">
    <property type="taxonomic scope" value="Bacteria"/>
</dbReference>
<dbReference type="RefSeq" id="WP_018576649.1">
    <property type="nucleotide sequence ID" value="NZ_KB892389.1"/>
</dbReference>
<gene>
    <name evidence="2" type="ORF">Lsha_2072</name>
</gene>
<organism evidence="2 3">
    <name type="scientific">Legionella shakespearei DSM 23087</name>
    <dbReference type="NCBI Taxonomy" id="1122169"/>
    <lineage>
        <taxon>Bacteria</taxon>
        <taxon>Pseudomonadati</taxon>
        <taxon>Pseudomonadota</taxon>
        <taxon>Gammaproteobacteria</taxon>
        <taxon>Legionellales</taxon>
        <taxon>Legionellaceae</taxon>
        <taxon>Legionella</taxon>
    </lineage>
</organism>
<dbReference type="GO" id="GO:0051536">
    <property type="term" value="F:iron-sulfur cluster binding"/>
    <property type="evidence" value="ECO:0007669"/>
    <property type="project" value="InterPro"/>
</dbReference>
<dbReference type="Gene3D" id="3.90.1010.10">
    <property type="match status" value="1"/>
</dbReference>
<comment type="caution">
    <text evidence="2">The sequence shown here is derived from an EMBL/GenBank/DDBJ whole genome shotgun (WGS) entry which is preliminary data.</text>
</comment>
<dbReference type="OrthoDB" id="46697at2"/>
<dbReference type="Pfam" id="PF01592">
    <property type="entry name" value="NifU_N"/>
    <property type="match status" value="1"/>
</dbReference>
<dbReference type="AlphaFoldDB" id="A0A0W0YQ78"/>
<dbReference type="SUPFAM" id="SSF82649">
    <property type="entry name" value="SufE/NifU"/>
    <property type="match status" value="1"/>
</dbReference>
<evidence type="ECO:0000313" key="2">
    <source>
        <dbReference type="EMBL" id="KTD59040.1"/>
    </source>
</evidence>
<keyword evidence="3" id="KW-1185">Reference proteome</keyword>
<feature type="domain" description="NIF system FeS cluster assembly NifU N-terminal" evidence="1">
    <location>
        <begin position="3"/>
        <end position="118"/>
    </location>
</feature>
<evidence type="ECO:0000259" key="1">
    <source>
        <dbReference type="Pfam" id="PF01592"/>
    </source>
</evidence>
<dbReference type="EMBL" id="LNYW01000052">
    <property type="protein sequence ID" value="KTD59040.1"/>
    <property type="molecule type" value="Genomic_DNA"/>
</dbReference>
<proteinExistence type="predicted"/>
<dbReference type="GO" id="GO:0005506">
    <property type="term" value="F:iron ion binding"/>
    <property type="evidence" value="ECO:0007669"/>
    <property type="project" value="InterPro"/>
</dbReference>
<reference evidence="2 3" key="1">
    <citation type="submission" date="2015-11" db="EMBL/GenBank/DDBJ databases">
        <title>Genomic analysis of 38 Legionella species identifies large and diverse effector repertoires.</title>
        <authorList>
            <person name="Burstein D."/>
            <person name="Amaro F."/>
            <person name="Zusman T."/>
            <person name="Lifshitz Z."/>
            <person name="Cohen O."/>
            <person name="Gilbert J.A."/>
            <person name="Pupko T."/>
            <person name="Shuman H.A."/>
            <person name="Segal G."/>
        </authorList>
    </citation>
    <scope>NUCLEOTIDE SEQUENCE [LARGE SCALE GENOMIC DNA]</scope>
    <source>
        <strain evidence="2 3">ATCC 49655</strain>
    </source>
</reference>
<name>A0A0W0YQ78_9GAMM</name>
<dbReference type="PATRIC" id="fig|1122169.6.peg.2373"/>
<sequence>MMYNKIIEECFFYPRHAGVLDVSAPLVVHCRSSQPNQAVLIDLYINCSPDGIIKKINFKAKGNPYVIAAMEWLCRQTEGRLINSLPLITYQLLIKELGIPTNQYPIALQIEEIYKETVVLMKKKLEGIKS</sequence>
<evidence type="ECO:0000313" key="3">
    <source>
        <dbReference type="Proteomes" id="UP000054600"/>
    </source>
</evidence>
<accession>A0A0W0YQ78</accession>
<dbReference type="STRING" id="1122169.Lsha_2072"/>
<dbReference type="GO" id="GO:0016226">
    <property type="term" value="P:iron-sulfur cluster assembly"/>
    <property type="evidence" value="ECO:0007669"/>
    <property type="project" value="InterPro"/>
</dbReference>
<dbReference type="InterPro" id="IPR002871">
    <property type="entry name" value="NIF_FeS_clus_asmbl_NifU_N"/>
</dbReference>